<dbReference type="Pfam" id="PF02984">
    <property type="entry name" value="Cyclin_C"/>
    <property type="match status" value="1"/>
</dbReference>
<evidence type="ECO:0000259" key="1">
    <source>
        <dbReference type="SMART" id="SM01332"/>
    </source>
</evidence>
<reference evidence="2" key="1">
    <citation type="journal article" date="2020" name="J Insects Food Feed">
        <title>The yellow mealworm (Tenebrio molitor) genome: a resource for the emerging insects as food and feed industry.</title>
        <authorList>
            <person name="Eriksson T."/>
            <person name="Andere A."/>
            <person name="Kelstrup H."/>
            <person name="Emery V."/>
            <person name="Picard C."/>
        </authorList>
    </citation>
    <scope>NUCLEOTIDE SEQUENCE</scope>
    <source>
        <strain evidence="2">Stoneville</strain>
        <tissue evidence="2">Whole head</tissue>
    </source>
</reference>
<evidence type="ECO:0000313" key="2">
    <source>
        <dbReference type="EMBL" id="KAH0818854.1"/>
    </source>
</evidence>
<reference evidence="2" key="2">
    <citation type="submission" date="2021-08" db="EMBL/GenBank/DDBJ databases">
        <authorList>
            <person name="Eriksson T."/>
        </authorList>
    </citation>
    <scope>NUCLEOTIDE SEQUENCE</scope>
    <source>
        <strain evidence="2">Stoneville</strain>
        <tissue evidence="2">Whole head</tissue>
    </source>
</reference>
<dbReference type="EMBL" id="JABDTM020007934">
    <property type="protein sequence ID" value="KAH0821417.1"/>
    <property type="molecule type" value="Genomic_DNA"/>
</dbReference>
<accession>A0A8J6HQH8</accession>
<dbReference type="SMART" id="SM01332">
    <property type="entry name" value="Cyclin_C"/>
    <property type="match status" value="1"/>
</dbReference>
<comment type="caution">
    <text evidence="2">The sequence shown here is derived from an EMBL/GenBank/DDBJ whole genome shotgun (WGS) entry which is preliminary data.</text>
</comment>
<name>A0A8J6HQH8_TENMO</name>
<dbReference type="Gene3D" id="1.10.472.10">
    <property type="entry name" value="Cyclin-like"/>
    <property type="match status" value="1"/>
</dbReference>
<dbReference type="InterPro" id="IPR004367">
    <property type="entry name" value="Cyclin_C-dom"/>
</dbReference>
<keyword evidence="4" id="KW-1185">Reference proteome</keyword>
<dbReference type="Proteomes" id="UP000719412">
    <property type="component" value="Unassembled WGS sequence"/>
</dbReference>
<protein>
    <recommendedName>
        <fullName evidence="1">Cyclin C-terminal domain-containing protein</fullName>
    </recommendedName>
</protein>
<evidence type="ECO:0000313" key="4">
    <source>
        <dbReference type="Proteomes" id="UP000719412"/>
    </source>
</evidence>
<proteinExistence type="predicted"/>
<dbReference type="InterPro" id="IPR036915">
    <property type="entry name" value="Cyclin-like_sf"/>
</dbReference>
<evidence type="ECO:0000313" key="3">
    <source>
        <dbReference type="EMBL" id="KAH0821417.1"/>
    </source>
</evidence>
<feature type="domain" description="Cyclin C-terminal" evidence="1">
    <location>
        <begin position="1"/>
        <end position="99"/>
    </location>
</feature>
<dbReference type="SUPFAM" id="SSF47954">
    <property type="entry name" value="Cyclin-like"/>
    <property type="match status" value="1"/>
</dbReference>
<gene>
    <name evidence="3" type="ORF">GEV33_001373</name>
    <name evidence="2" type="ORF">GEV33_003936</name>
</gene>
<dbReference type="AlphaFoldDB" id="A0A8J6HQH8"/>
<dbReference type="EMBL" id="JABDTM020016458">
    <property type="protein sequence ID" value="KAH0818854.1"/>
    <property type="molecule type" value="Genomic_DNA"/>
</dbReference>
<organism evidence="2 4">
    <name type="scientific">Tenebrio molitor</name>
    <name type="common">Yellow mealworm beetle</name>
    <dbReference type="NCBI Taxonomy" id="7067"/>
    <lineage>
        <taxon>Eukaryota</taxon>
        <taxon>Metazoa</taxon>
        <taxon>Ecdysozoa</taxon>
        <taxon>Arthropoda</taxon>
        <taxon>Hexapoda</taxon>
        <taxon>Insecta</taxon>
        <taxon>Pterygota</taxon>
        <taxon>Neoptera</taxon>
        <taxon>Endopterygota</taxon>
        <taxon>Coleoptera</taxon>
        <taxon>Polyphaga</taxon>
        <taxon>Cucujiformia</taxon>
        <taxon>Tenebrionidae</taxon>
        <taxon>Tenebrio</taxon>
    </lineage>
</organism>
<sequence>MYLAMYLSELVLLDGEEYLQHFPSKLASASLVLARHTLFKTEPWTKKLEETAGYSLKQLSPVVQKQQKTFKSSPFREQQAVQKKYASDKYHRVALLKPRVLVLDEEE</sequence>